<feature type="transmembrane region" description="Helical" evidence="5">
    <location>
        <begin position="191"/>
        <end position="211"/>
    </location>
</feature>
<evidence type="ECO:0000313" key="7">
    <source>
        <dbReference type="EMBL" id="SNX82452.1"/>
    </source>
</evidence>
<keyword evidence="4 5" id="KW-0472">Membrane</keyword>
<evidence type="ECO:0000256" key="3">
    <source>
        <dbReference type="ARBA" id="ARBA00022989"/>
    </source>
</evidence>
<evidence type="ECO:0000313" key="8">
    <source>
        <dbReference type="Proteomes" id="UP001294444"/>
    </source>
</evidence>
<keyword evidence="2 5" id="KW-0812">Transmembrane</keyword>
<feature type="transmembrane region" description="Helical" evidence="5">
    <location>
        <begin position="248"/>
        <end position="269"/>
    </location>
</feature>
<organism evidence="7 8">
    <name type="scientific">Melanopsichium pennsylvanicum</name>
    <dbReference type="NCBI Taxonomy" id="63383"/>
    <lineage>
        <taxon>Eukaryota</taxon>
        <taxon>Fungi</taxon>
        <taxon>Dikarya</taxon>
        <taxon>Basidiomycota</taxon>
        <taxon>Ustilaginomycotina</taxon>
        <taxon>Ustilaginomycetes</taxon>
        <taxon>Ustilaginales</taxon>
        <taxon>Ustilaginaceae</taxon>
        <taxon>Melanopsichium</taxon>
    </lineage>
</organism>
<dbReference type="GO" id="GO:0016020">
    <property type="term" value="C:membrane"/>
    <property type="evidence" value="ECO:0007669"/>
    <property type="project" value="UniProtKB-SubCell"/>
</dbReference>
<feature type="region of interest" description="Disordered" evidence="6">
    <location>
        <begin position="1"/>
        <end position="58"/>
    </location>
</feature>
<feature type="transmembrane region" description="Helical" evidence="5">
    <location>
        <begin position="217"/>
        <end position="236"/>
    </location>
</feature>
<feature type="transmembrane region" description="Helical" evidence="5">
    <location>
        <begin position="75"/>
        <end position="94"/>
    </location>
</feature>
<gene>
    <name evidence="7" type="ORF">MEPE_01158</name>
</gene>
<dbReference type="PANTHER" id="PTHR23291:SF50">
    <property type="entry name" value="PROTEIN LIFEGUARD 4"/>
    <property type="match status" value="1"/>
</dbReference>
<feature type="transmembrane region" description="Helical" evidence="5">
    <location>
        <begin position="134"/>
        <end position="153"/>
    </location>
</feature>
<keyword evidence="8" id="KW-1185">Reference proteome</keyword>
<evidence type="ECO:0000256" key="2">
    <source>
        <dbReference type="ARBA" id="ARBA00022692"/>
    </source>
</evidence>
<comment type="subcellular location">
    <subcellularLocation>
        <location evidence="1">Membrane</location>
        <topology evidence="1">Multi-pass membrane protein</topology>
    </subcellularLocation>
</comment>
<dbReference type="EMBL" id="OAPG01000002">
    <property type="protein sequence ID" value="SNX82452.1"/>
    <property type="molecule type" value="Genomic_DNA"/>
</dbReference>
<protein>
    <submittedName>
        <fullName evidence="7">Related to BXI1 - protein involved in apoptosis</fullName>
    </submittedName>
</protein>
<dbReference type="Pfam" id="PF01027">
    <property type="entry name" value="Bax1-I"/>
    <property type="match status" value="1"/>
</dbReference>
<proteinExistence type="inferred from homology"/>
<comment type="similarity">
    <text evidence="5">Belongs to the BI1 family.</text>
</comment>
<accession>A0AAJ4XI48</accession>
<sequence length="275" mass="30445">MSSNYPAAPPSYIGGAPKGYQAVPQHDTPAPSYGAAETSTQPRNADEEGEPDDWKYGVTVDQSSPEIRAMFMRKVYSVLTAQIIGTASIAWIMTAQGIASWVHQNQWAFILPLIGSLVTMGFLYWKRHSHPTNILLLALFTILESISLGTVVTYVDQKIVLQAMAITAFTFIGLTLFTLQSKWDFSSLGGWLFAGLTILVGAGFVGIFLPYNQTFDLVMAGAGCVIFSLYIVYDTYLIQRRLHADDWILANVSLYLDIANLFINILRILNNESRD</sequence>
<name>A0AAJ4XI48_9BASI</name>
<evidence type="ECO:0000256" key="1">
    <source>
        <dbReference type="ARBA" id="ARBA00004141"/>
    </source>
</evidence>
<dbReference type="Proteomes" id="UP001294444">
    <property type="component" value="Unassembled WGS sequence"/>
</dbReference>
<dbReference type="CDD" id="cd10429">
    <property type="entry name" value="GAAP_like"/>
    <property type="match status" value="1"/>
</dbReference>
<feature type="transmembrane region" description="Helical" evidence="5">
    <location>
        <begin position="106"/>
        <end position="125"/>
    </location>
</feature>
<evidence type="ECO:0000256" key="6">
    <source>
        <dbReference type="SAM" id="MobiDB-lite"/>
    </source>
</evidence>
<dbReference type="AlphaFoldDB" id="A0AAJ4XI48"/>
<evidence type="ECO:0000256" key="5">
    <source>
        <dbReference type="RuleBase" id="RU004379"/>
    </source>
</evidence>
<reference evidence="7" key="1">
    <citation type="submission" date="2023-10" db="EMBL/GenBank/DDBJ databases">
        <authorList>
            <person name="Guldener U."/>
        </authorList>
    </citation>
    <scope>NUCLEOTIDE SEQUENCE</scope>
    <source>
        <strain evidence="7">Mp4</strain>
    </source>
</reference>
<evidence type="ECO:0000256" key="4">
    <source>
        <dbReference type="ARBA" id="ARBA00023136"/>
    </source>
</evidence>
<feature type="transmembrane region" description="Helical" evidence="5">
    <location>
        <begin position="159"/>
        <end position="179"/>
    </location>
</feature>
<dbReference type="InterPro" id="IPR006214">
    <property type="entry name" value="Bax_inhibitor_1-related"/>
</dbReference>
<keyword evidence="3 5" id="KW-1133">Transmembrane helix</keyword>
<comment type="caution">
    <text evidence="7">The sequence shown here is derived from an EMBL/GenBank/DDBJ whole genome shotgun (WGS) entry which is preliminary data.</text>
</comment>
<dbReference type="PANTHER" id="PTHR23291">
    <property type="entry name" value="BAX INHIBITOR-RELATED"/>
    <property type="match status" value="1"/>
</dbReference>